<gene>
    <name evidence="1" type="ORF">J2753_000412</name>
</gene>
<keyword evidence="2" id="KW-1185">Reference proteome</keyword>
<dbReference type="Proteomes" id="UP000823736">
    <property type="component" value="Unassembled WGS sequence"/>
</dbReference>
<name>A0A8T4GST7_9EURY</name>
<protein>
    <submittedName>
        <fullName evidence="1">Uncharacterized protein</fullName>
    </submittedName>
</protein>
<reference evidence="1" key="1">
    <citation type="submission" date="2021-03" db="EMBL/GenBank/DDBJ databases">
        <title>Genomic Encyclopedia of Type Strains, Phase IV (KMG-IV): sequencing the most valuable type-strain genomes for metagenomic binning, comparative biology and taxonomic classification.</title>
        <authorList>
            <person name="Goeker M."/>
        </authorList>
    </citation>
    <scope>NUCLEOTIDE SEQUENCE</scope>
    <source>
        <strain evidence="1">DSM 26232</strain>
    </source>
</reference>
<comment type="caution">
    <text evidence="1">The sequence shown here is derived from an EMBL/GenBank/DDBJ whole genome shotgun (WGS) entry which is preliminary data.</text>
</comment>
<sequence length="253" mass="28651">MIDNRDRRELVRPAVDELTLAQEEMFEELEDGFDTRADLLLWMHKASARTLGRVDDDWAVRVLRSRQQTAALVGEAGGASGEIEDLEALERRLQRDDELLEACSVSMRIMAQSSTQYADESGGSEEFGEQRWLAMRPALDELVQRQRTALEKVLGRHPEQPRGLRDHDDLSTWVRSVLQASRGIDGGLSHDAIWSRWWRMLTIDGDARVEDASLHLELADSVLSVFNAALREEASMAEESVDEVKSGQRTFET</sequence>
<proteinExistence type="predicted"/>
<accession>A0A8T4GST7</accession>
<dbReference type="AlphaFoldDB" id="A0A8T4GST7"/>
<dbReference type="EMBL" id="JAGGLC010000001">
    <property type="protein sequence ID" value="MBP1985939.1"/>
    <property type="molecule type" value="Genomic_DNA"/>
</dbReference>
<dbReference type="RefSeq" id="WP_209489979.1">
    <property type="nucleotide sequence ID" value="NZ_JAGGLC010000001.1"/>
</dbReference>
<organism evidence="1 2">
    <name type="scientific">Halolamina salifodinae</name>
    <dbReference type="NCBI Taxonomy" id="1202767"/>
    <lineage>
        <taxon>Archaea</taxon>
        <taxon>Methanobacteriati</taxon>
        <taxon>Methanobacteriota</taxon>
        <taxon>Stenosarchaea group</taxon>
        <taxon>Halobacteria</taxon>
        <taxon>Halobacteriales</taxon>
        <taxon>Haloferacaceae</taxon>
    </lineage>
</organism>
<evidence type="ECO:0000313" key="2">
    <source>
        <dbReference type="Proteomes" id="UP000823736"/>
    </source>
</evidence>
<evidence type="ECO:0000313" key="1">
    <source>
        <dbReference type="EMBL" id="MBP1985939.1"/>
    </source>
</evidence>
<dbReference type="OrthoDB" id="324561at2157"/>